<dbReference type="Proteomes" id="UP000727456">
    <property type="component" value="Unassembled WGS sequence"/>
</dbReference>
<keyword evidence="2" id="KW-1185">Reference proteome</keyword>
<reference evidence="1 2" key="1">
    <citation type="submission" date="2020-03" db="EMBL/GenBank/DDBJ databases">
        <title>Genomic Encyclopedia of Type Strains, Phase III (KMG-III): the genomes of soil and plant-associated and newly described type strains.</title>
        <authorList>
            <person name="Whitman W."/>
        </authorList>
    </citation>
    <scope>NUCLEOTIDE SEQUENCE [LARGE SCALE GENOMIC DNA]</scope>
    <source>
        <strain evidence="1 2">CECT 8804</strain>
    </source>
</reference>
<evidence type="ECO:0000313" key="2">
    <source>
        <dbReference type="Proteomes" id="UP000727456"/>
    </source>
</evidence>
<comment type="caution">
    <text evidence="1">The sequence shown here is derived from an EMBL/GenBank/DDBJ whole genome shotgun (WGS) entry which is preliminary data.</text>
</comment>
<protein>
    <submittedName>
        <fullName evidence="1">Uncharacterized protein</fullName>
    </submittedName>
</protein>
<dbReference type="EMBL" id="JAAOZC010000001">
    <property type="protein sequence ID" value="NIJ06960.1"/>
    <property type="molecule type" value="Genomic_DNA"/>
</dbReference>
<name>A0ABX0TRY6_9SPHN</name>
<accession>A0ABX0TRY6</accession>
<gene>
    <name evidence="1" type="ORF">FHS31_000542</name>
</gene>
<dbReference type="RefSeq" id="WP_167071782.1">
    <property type="nucleotide sequence ID" value="NZ_JAAOZC010000001.1"/>
</dbReference>
<proteinExistence type="predicted"/>
<sequence length="73" mass="7957">MMQAFATLAFTAIAIGAVLLIARVLAQDWHAVVGALGFGKAPSEFTPLPPRYRVNSRRATYVRMEATPLRRAA</sequence>
<evidence type="ECO:0000313" key="1">
    <source>
        <dbReference type="EMBL" id="NIJ06960.1"/>
    </source>
</evidence>
<organism evidence="1 2">
    <name type="scientific">Sphingomonas vulcanisoli</name>
    <dbReference type="NCBI Taxonomy" id="1658060"/>
    <lineage>
        <taxon>Bacteria</taxon>
        <taxon>Pseudomonadati</taxon>
        <taxon>Pseudomonadota</taxon>
        <taxon>Alphaproteobacteria</taxon>
        <taxon>Sphingomonadales</taxon>
        <taxon>Sphingomonadaceae</taxon>
        <taxon>Sphingomonas</taxon>
    </lineage>
</organism>